<evidence type="ECO:0000256" key="7">
    <source>
        <dbReference type="ARBA" id="ARBA00022989"/>
    </source>
</evidence>
<dbReference type="FunFam" id="3.40.50.300:FF:000299">
    <property type="entry name" value="ABC transporter ATP-binding protein/permease"/>
    <property type="match status" value="1"/>
</dbReference>
<evidence type="ECO:0000313" key="13">
    <source>
        <dbReference type="Proteomes" id="UP000001962"/>
    </source>
</evidence>
<dbReference type="InterPro" id="IPR003593">
    <property type="entry name" value="AAA+_ATPase"/>
</dbReference>
<reference evidence="13" key="1">
    <citation type="submission" date="2006-08" db="EMBL/GenBank/DDBJ databases">
        <title>Complete sequence of Alkalilimnicola ehrilichei MLHE-1.</title>
        <authorList>
            <person name="Copeland A."/>
            <person name="Lucas S."/>
            <person name="Lapidus A."/>
            <person name="Barry K."/>
            <person name="Detter J.C."/>
            <person name="Glavina del Rio T."/>
            <person name="Hammon N."/>
            <person name="Israni S."/>
            <person name="Dalin E."/>
            <person name="Tice H."/>
            <person name="Pitluck S."/>
            <person name="Sims D."/>
            <person name="Brettin T."/>
            <person name="Bruce D."/>
            <person name="Han C."/>
            <person name="Tapia R."/>
            <person name="Gilna P."/>
            <person name="Schmutz J."/>
            <person name="Larimer F."/>
            <person name="Land M."/>
            <person name="Hauser L."/>
            <person name="Kyrpides N."/>
            <person name="Mikhailova N."/>
            <person name="Oremland R.S."/>
            <person name="Hoeft S.E."/>
            <person name="Switzer-Blum J."/>
            <person name="Kulp T."/>
            <person name="King G."/>
            <person name="Tabita R."/>
            <person name="Witte B."/>
            <person name="Santini J.M."/>
            <person name="Basu P."/>
            <person name="Hollibaugh J.T."/>
            <person name="Xie G."/>
            <person name="Stolz J.F."/>
            <person name="Richardson P."/>
        </authorList>
    </citation>
    <scope>NUCLEOTIDE SEQUENCE [LARGE SCALE GENOMIC DNA]</scope>
    <source>
        <strain evidence="13">ATCC BAA-1101 / DSM 17681 / MLHE-1</strain>
    </source>
</reference>
<gene>
    <name evidence="12" type="ordered locus">Mlg_2167</name>
</gene>
<proteinExistence type="predicted"/>
<keyword evidence="8 9" id="KW-0472">Membrane</keyword>
<keyword evidence="7 9" id="KW-1133">Transmembrane helix</keyword>
<dbReference type="AlphaFoldDB" id="Q0A6M8"/>
<dbReference type="EMBL" id="CP000453">
    <property type="protein sequence ID" value="ABI57509.1"/>
    <property type="molecule type" value="Genomic_DNA"/>
</dbReference>
<dbReference type="InterPro" id="IPR017750">
    <property type="entry name" value="ATPase_T1SS"/>
</dbReference>
<keyword evidence="6" id="KW-0067">ATP-binding</keyword>
<evidence type="ECO:0000256" key="2">
    <source>
        <dbReference type="ARBA" id="ARBA00022448"/>
    </source>
</evidence>
<evidence type="ECO:0000256" key="1">
    <source>
        <dbReference type="ARBA" id="ARBA00004651"/>
    </source>
</evidence>
<feature type="domain" description="ABC transporter" evidence="10">
    <location>
        <begin position="487"/>
        <end position="723"/>
    </location>
</feature>
<organism evidence="12 13">
    <name type="scientific">Alkalilimnicola ehrlichii (strain ATCC BAA-1101 / DSM 17681 / MLHE-1)</name>
    <dbReference type="NCBI Taxonomy" id="187272"/>
    <lineage>
        <taxon>Bacteria</taxon>
        <taxon>Pseudomonadati</taxon>
        <taxon>Pseudomonadota</taxon>
        <taxon>Gammaproteobacteria</taxon>
        <taxon>Chromatiales</taxon>
        <taxon>Ectothiorhodospiraceae</taxon>
        <taxon>Alkalilimnicola</taxon>
    </lineage>
</organism>
<dbReference type="PROSITE" id="PS50893">
    <property type="entry name" value="ABC_TRANSPORTER_2"/>
    <property type="match status" value="1"/>
</dbReference>
<dbReference type="GO" id="GO:0005524">
    <property type="term" value="F:ATP binding"/>
    <property type="evidence" value="ECO:0007669"/>
    <property type="project" value="UniProtKB-KW"/>
</dbReference>
<keyword evidence="5" id="KW-0547">Nucleotide-binding</keyword>
<feature type="transmembrane region" description="Helical" evidence="9">
    <location>
        <begin position="172"/>
        <end position="194"/>
    </location>
</feature>
<feature type="domain" description="ABC transmembrane type-1" evidence="11">
    <location>
        <begin position="175"/>
        <end position="453"/>
    </location>
</feature>
<evidence type="ECO:0000256" key="6">
    <source>
        <dbReference type="ARBA" id="ARBA00022840"/>
    </source>
</evidence>
<feature type="transmembrane region" description="Helical" evidence="9">
    <location>
        <begin position="281"/>
        <end position="305"/>
    </location>
</feature>
<dbReference type="SMART" id="SM00382">
    <property type="entry name" value="AAA"/>
    <property type="match status" value="1"/>
</dbReference>
<dbReference type="Proteomes" id="UP000001962">
    <property type="component" value="Chromosome"/>
</dbReference>
<dbReference type="PROSITE" id="PS00211">
    <property type="entry name" value="ABC_TRANSPORTER_1"/>
    <property type="match status" value="1"/>
</dbReference>
<dbReference type="InterPro" id="IPR027417">
    <property type="entry name" value="P-loop_NTPase"/>
</dbReference>
<dbReference type="InterPro" id="IPR003439">
    <property type="entry name" value="ABC_transporter-like_ATP-bd"/>
</dbReference>
<evidence type="ECO:0000256" key="8">
    <source>
        <dbReference type="ARBA" id="ARBA00023136"/>
    </source>
</evidence>
<dbReference type="GO" id="GO:0016887">
    <property type="term" value="F:ATP hydrolysis activity"/>
    <property type="evidence" value="ECO:0007669"/>
    <property type="project" value="InterPro"/>
</dbReference>
<dbReference type="CDD" id="cd18587">
    <property type="entry name" value="ABC_6TM_LapB_like"/>
    <property type="match status" value="1"/>
</dbReference>
<dbReference type="InterPro" id="IPR017871">
    <property type="entry name" value="ABC_transporter-like_CS"/>
</dbReference>
<dbReference type="HOGENOM" id="CLU_000604_95_6_6"/>
<comment type="subcellular location">
    <subcellularLocation>
        <location evidence="1">Cell membrane</location>
        <topology evidence="1">Multi-pass membrane protein</topology>
    </subcellularLocation>
</comment>
<feature type="transmembrane region" description="Helical" evidence="9">
    <location>
        <begin position="311"/>
        <end position="328"/>
    </location>
</feature>
<dbReference type="OrthoDB" id="6336411at2"/>
<dbReference type="InterPro" id="IPR039421">
    <property type="entry name" value="Type_1_exporter"/>
</dbReference>
<evidence type="ECO:0000256" key="9">
    <source>
        <dbReference type="SAM" id="Phobius"/>
    </source>
</evidence>
<dbReference type="Pfam" id="PF00005">
    <property type="entry name" value="ABC_tran"/>
    <property type="match status" value="1"/>
</dbReference>
<dbReference type="PANTHER" id="PTHR43394">
    <property type="entry name" value="ATP-DEPENDENT PERMEASE MDL1, MITOCHONDRIAL"/>
    <property type="match status" value="1"/>
</dbReference>
<accession>Q0A6M8</accession>
<keyword evidence="2" id="KW-0813">Transport</keyword>
<evidence type="ECO:0000256" key="4">
    <source>
        <dbReference type="ARBA" id="ARBA00022692"/>
    </source>
</evidence>
<dbReference type="KEGG" id="aeh:Mlg_2167"/>
<evidence type="ECO:0000256" key="3">
    <source>
        <dbReference type="ARBA" id="ARBA00022475"/>
    </source>
</evidence>
<dbReference type="InterPro" id="IPR011527">
    <property type="entry name" value="ABC1_TM_dom"/>
</dbReference>
<dbReference type="eggNOG" id="COG2274">
    <property type="taxonomic scope" value="Bacteria"/>
</dbReference>
<evidence type="ECO:0000259" key="10">
    <source>
        <dbReference type="PROSITE" id="PS50893"/>
    </source>
</evidence>
<dbReference type="InterPro" id="IPR036640">
    <property type="entry name" value="ABC1_TM_sf"/>
</dbReference>
<evidence type="ECO:0000313" key="12">
    <source>
        <dbReference type="EMBL" id="ABI57509.1"/>
    </source>
</evidence>
<keyword evidence="3" id="KW-1003">Cell membrane</keyword>
<dbReference type="PANTHER" id="PTHR43394:SF1">
    <property type="entry name" value="ATP-BINDING CASSETTE SUB-FAMILY B MEMBER 10, MITOCHONDRIAL"/>
    <property type="match status" value="1"/>
</dbReference>
<dbReference type="GO" id="GO:0005886">
    <property type="term" value="C:plasma membrane"/>
    <property type="evidence" value="ECO:0007669"/>
    <property type="project" value="UniProtKB-SubCell"/>
</dbReference>
<keyword evidence="4 9" id="KW-0812">Transmembrane</keyword>
<sequence length="729" mass="80629">MTTVAADSEQARPGIDPDAWLEAFLYVARAYDCNFSEQNVRVASAWEADRADPDRLLARMAGQLGLKLHAHDEAPDWERLSPWRLPLVLAFADGRVGVLEGRSRDGRGWQVAFSGEGGLPTPVSVAQLREGVVRVLVPRPARNAADPRIDEYIQPYRPHWFRSIIFDRIRPYGHVMLASLLANTLALAGLIFAMQVYDRVIPVGSLPTLYVLFSGVLLALLFELSMRVARVSLIDLLGKRADLRISDRVFGHALRIKNTQRPGSTGTFISQLRELDRVRDFMTSTTVSVLADLPFFLLFLAVFWYVAGSLVLIPLVALLVLVVPGLLAQGRLHRLAREAIRESSLRNAMLVESVQGLDDIKTLQAEPRFQNQWNHFNGVTTDVNLRLRFLTNSLTAWAQTVQTGSFAVVVLFGAPMVMAGDLTTGTLVAASILASRMLAPMGQLNQVLSRWQHARVALQGLDQIMQRPVDHPEEARRVHRVALEGAYRLEKAAFRYSADDAGTALEVARLRIEPGERVGLVGRNGAGKSTLIQALSGLLEPAEGELRLDGVRLGQLDPADVRRDVGVLTQQARLFYGTVRDNLLLGAPRASDEALLAALRAVGGEEVFQNLPNGLDHTVKEGGQGLSGGQRQLLLVARLLLREPRILLLDEPTTALDDSAERRVIDHLDEFARGRTLVVATHRRNVLRLVDRVIVVDGGRVVLDDTRDRALRRLAGQTNDNGRERRRHA</sequence>
<dbReference type="SUPFAM" id="SSF52540">
    <property type="entry name" value="P-loop containing nucleoside triphosphate hydrolases"/>
    <property type="match status" value="1"/>
</dbReference>
<dbReference type="Gene3D" id="1.20.1560.10">
    <property type="entry name" value="ABC transporter type 1, transmembrane domain"/>
    <property type="match status" value="1"/>
</dbReference>
<dbReference type="Gene3D" id="3.90.70.10">
    <property type="entry name" value="Cysteine proteinases"/>
    <property type="match status" value="1"/>
</dbReference>
<dbReference type="Gene3D" id="3.40.50.300">
    <property type="entry name" value="P-loop containing nucleotide triphosphate hydrolases"/>
    <property type="match status" value="1"/>
</dbReference>
<dbReference type="SUPFAM" id="SSF90123">
    <property type="entry name" value="ABC transporter transmembrane region"/>
    <property type="match status" value="1"/>
</dbReference>
<evidence type="ECO:0000256" key="5">
    <source>
        <dbReference type="ARBA" id="ARBA00022741"/>
    </source>
</evidence>
<protein>
    <submittedName>
        <fullName evidence="12">ABC transporter related protein</fullName>
    </submittedName>
</protein>
<dbReference type="NCBIfam" id="TIGR03375">
    <property type="entry name" value="type_I_sec_LssB"/>
    <property type="match status" value="1"/>
</dbReference>
<dbReference type="RefSeq" id="WP_011629903.1">
    <property type="nucleotide sequence ID" value="NC_008340.1"/>
</dbReference>
<keyword evidence="13" id="KW-1185">Reference proteome</keyword>
<evidence type="ECO:0000259" key="11">
    <source>
        <dbReference type="PROSITE" id="PS50929"/>
    </source>
</evidence>
<name>Q0A6M8_ALKEH</name>
<dbReference type="GO" id="GO:0015421">
    <property type="term" value="F:ABC-type oligopeptide transporter activity"/>
    <property type="evidence" value="ECO:0007669"/>
    <property type="project" value="TreeGrafter"/>
</dbReference>
<feature type="transmembrane region" description="Helical" evidence="9">
    <location>
        <begin position="200"/>
        <end position="222"/>
    </location>
</feature>
<dbReference type="Pfam" id="PF00664">
    <property type="entry name" value="ABC_membrane"/>
    <property type="match status" value="1"/>
</dbReference>
<dbReference type="PROSITE" id="PS50929">
    <property type="entry name" value="ABC_TM1F"/>
    <property type="match status" value="1"/>
</dbReference>